<name>A0A432YMJ7_9GAMM</name>
<accession>A0A432YMJ7</accession>
<keyword evidence="10" id="KW-1185">Reference proteome</keyword>
<dbReference type="GO" id="GO:0005886">
    <property type="term" value="C:plasma membrane"/>
    <property type="evidence" value="ECO:0007669"/>
    <property type="project" value="UniProtKB-SubCell"/>
</dbReference>
<dbReference type="Pfam" id="PF04217">
    <property type="entry name" value="DUF412"/>
    <property type="match status" value="1"/>
</dbReference>
<keyword evidence="7" id="KW-1133">Transmembrane helix</keyword>
<evidence type="ECO:0000256" key="3">
    <source>
        <dbReference type="ARBA" id="ARBA00018831"/>
    </source>
</evidence>
<proteinExistence type="inferred from homology"/>
<evidence type="ECO:0000256" key="7">
    <source>
        <dbReference type="ARBA" id="ARBA00022989"/>
    </source>
</evidence>
<keyword evidence="5" id="KW-0997">Cell inner membrane</keyword>
<keyword evidence="6" id="KW-0812">Transmembrane</keyword>
<comment type="subcellular location">
    <subcellularLocation>
        <location evidence="1">Cell inner membrane</location>
        <topology evidence="1">Multi-pass membrane protein</topology>
    </subcellularLocation>
</comment>
<dbReference type="EMBL" id="PIPY01000004">
    <property type="protein sequence ID" value="RUO62176.1"/>
    <property type="molecule type" value="Genomic_DNA"/>
</dbReference>
<protein>
    <recommendedName>
        <fullName evidence="3">UPF0208 membrane protein YfbV</fullName>
    </recommendedName>
</protein>
<evidence type="ECO:0000256" key="6">
    <source>
        <dbReference type="ARBA" id="ARBA00022692"/>
    </source>
</evidence>
<keyword evidence="4" id="KW-1003">Cell membrane</keyword>
<evidence type="ECO:0000256" key="2">
    <source>
        <dbReference type="ARBA" id="ARBA00009474"/>
    </source>
</evidence>
<comment type="caution">
    <text evidence="9">The sequence shown here is derived from an EMBL/GenBank/DDBJ whole genome shotgun (WGS) entry which is preliminary data.</text>
</comment>
<evidence type="ECO:0000256" key="8">
    <source>
        <dbReference type="ARBA" id="ARBA00023136"/>
    </source>
</evidence>
<keyword evidence="8" id="KW-0472">Membrane</keyword>
<evidence type="ECO:0000313" key="10">
    <source>
        <dbReference type="Proteomes" id="UP000288259"/>
    </source>
</evidence>
<evidence type="ECO:0000313" key="9">
    <source>
        <dbReference type="EMBL" id="RUO62176.1"/>
    </source>
</evidence>
<sequence>MKMKHSLWHVFKTGQEYAAIWPHHAVVAAMTETRVVPAVKFAARWMPPAAVVNLLVQYQWLGMSMAPQALISSLFLLSLPVQGWYWLGKRALTELDPRLKHWYLELAQKLQVQPRTKPKRMDLARLLDKALRDLPPEEH</sequence>
<organism evidence="9 10">
    <name type="scientific">Pseudidiomarina insulisalsae</name>
    <dbReference type="NCBI Taxonomy" id="575789"/>
    <lineage>
        <taxon>Bacteria</taxon>
        <taxon>Pseudomonadati</taxon>
        <taxon>Pseudomonadota</taxon>
        <taxon>Gammaproteobacteria</taxon>
        <taxon>Alteromonadales</taxon>
        <taxon>Idiomarinaceae</taxon>
        <taxon>Pseudidiomarina</taxon>
    </lineage>
</organism>
<gene>
    <name evidence="9" type="ORF">CWI71_04810</name>
</gene>
<reference evidence="10" key="1">
    <citation type="journal article" date="2018" name="Front. Microbiol.">
        <title>Genome-Based Analysis Reveals the Taxonomy and Diversity of the Family Idiomarinaceae.</title>
        <authorList>
            <person name="Liu Y."/>
            <person name="Lai Q."/>
            <person name="Shao Z."/>
        </authorList>
    </citation>
    <scope>NUCLEOTIDE SEQUENCE [LARGE SCALE GENOMIC DNA]</scope>
    <source>
        <strain evidence="10">CVS-6</strain>
    </source>
</reference>
<evidence type="ECO:0000256" key="4">
    <source>
        <dbReference type="ARBA" id="ARBA00022475"/>
    </source>
</evidence>
<dbReference type="Proteomes" id="UP000288259">
    <property type="component" value="Unassembled WGS sequence"/>
</dbReference>
<evidence type="ECO:0000256" key="1">
    <source>
        <dbReference type="ARBA" id="ARBA00004429"/>
    </source>
</evidence>
<dbReference type="NCBIfam" id="NF002493">
    <property type="entry name" value="PRK01816.1"/>
    <property type="match status" value="1"/>
</dbReference>
<dbReference type="InterPro" id="IPR007334">
    <property type="entry name" value="UPF0208"/>
</dbReference>
<dbReference type="OrthoDB" id="7066670at2"/>
<dbReference type="AlphaFoldDB" id="A0A432YMJ7"/>
<evidence type="ECO:0000256" key="5">
    <source>
        <dbReference type="ARBA" id="ARBA00022519"/>
    </source>
</evidence>
<comment type="similarity">
    <text evidence="2">Belongs to the UPF0208 family.</text>
</comment>